<organism evidence="3 4">
    <name type="scientific">Pseudodesulfovibrio hydrargyri</name>
    <dbReference type="NCBI Taxonomy" id="2125990"/>
    <lineage>
        <taxon>Bacteria</taxon>
        <taxon>Pseudomonadati</taxon>
        <taxon>Thermodesulfobacteriota</taxon>
        <taxon>Desulfovibrionia</taxon>
        <taxon>Desulfovibrionales</taxon>
        <taxon>Desulfovibrionaceae</taxon>
    </lineage>
</organism>
<evidence type="ECO:0000259" key="2">
    <source>
        <dbReference type="PROSITE" id="PS51782"/>
    </source>
</evidence>
<comment type="similarity">
    <text evidence="1">Belongs to the transglycosylase Slt family.</text>
</comment>
<dbReference type="GO" id="GO:0008933">
    <property type="term" value="F:peptidoglycan lytic transglycosylase activity"/>
    <property type="evidence" value="ECO:0007669"/>
    <property type="project" value="InterPro"/>
</dbReference>
<evidence type="ECO:0000313" key="3">
    <source>
        <dbReference type="EMBL" id="OIQ49579.1"/>
    </source>
</evidence>
<dbReference type="Gene3D" id="1.10.530.10">
    <property type="match status" value="1"/>
</dbReference>
<accession>A0A1J5N1S2</accession>
<protein>
    <submittedName>
        <fullName evidence="3">Membrane-bound lytic murein transglycosylase D</fullName>
        <ecNumber evidence="3">4.2.2.-</ecNumber>
    </submittedName>
</protein>
<dbReference type="PANTHER" id="PTHR37423:SF2">
    <property type="entry name" value="MEMBRANE-BOUND LYTIC MUREIN TRANSGLYCOSYLASE C"/>
    <property type="match status" value="1"/>
</dbReference>
<sequence>MPRRYLALPLAAGVILFCFALLAPLHGPALAGDGDIEMLAPMRTAAFPSLESAIRIKGPLYFCGEFVPLHLPEVRERLEKELLLMLWDRAQVILWLKRTGRYFPHIETVLRGRGMPDDLKYVAVIESALRPEAGSSRGARGIWQFIASTACNYDLTVDRFVDERRNFYFATGAAVSYLKDLHDQFDSWTLACAGYNMGEQGLARRIGTQEVRDYYHLDLPEETQRYVLRAIAAKLILNDPARYGFDLHPEDYYKPRKFDRVKLRAKYPTPLTLVAKAAGTYYKDIRDLNPQLLGEVIPPGQHDLFLPEGAAEEFAERYHPLMAKYRETLKPETYVVRSGDSLTEIARRHDMSLYQLCKMNKLTRRSTIHPGQKLLVQ</sequence>
<dbReference type="Pfam" id="PF01476">
    <property type="entry name" value="LysM"/>
    <property type="match status" value="1"/>
</dbReference>
<dbReference type="SMART" id="SM00257">
    <property type="entry name" value="LysM"/>
    <property type="match status" value="1"/>
</dbReference>
<dbReference type="GO" id="GO:0000270">
    <property type="term" value="P:peptidoglycan metabolic process"/>
    <property type="evidence" value="ECO:0007669"/>
    <property type="project" value="InterPro"/>
</dbReference>
<proteinExistence type="inferred from homology"/>
<dbReference type="PROSITE" id="PS00922">
    <property type="entry name" value="TRANSGLYCOSYLASE"/>
    <property type="match status" value="1"/>
</dbReference>
<dbReference type="PROSITE" id="PS51782">
    <property type="entry name" value="LYSM"/>
    <property type="match status" value="1"/>
</dbReference>
<gene>
    <name evidence="3" type="primary">mltD_1</name>
    <name evidence="3" type="ORF">BerOc1_01504</name>
</gene>
<dbReference type="AlphaFoldDB" id="A0A1J5N1S2"/>
<dbReference type="Gene3D" id="3.10.350.10">
    <property type="entry name" value="LysM domain"/>
    <property type="match status" value="1"/>
</dbReference>
<dbReference type="InterPro" id="IPR036779">
    <property type="entry name" value="LysM_dom_sf"/>
</dbReference>
<feature type="domain" description="LysM" evidence="2">
    <location>
        <begin position="332"/>
        <end position="376"/>
    </location>
</feature>
<dbReference type="EMBL" id="LKAQ01000004">
    <property type="protein sequence ID" value="OIQ49579.1"/>
    <property type="molecule type" value="Genomic_DNA"/>
</dbReference>
<dbReference type="InterPro" id="IPR000189">
    <property type="entry name" value="Transglyc_AS"/>
</dbReference>
<dbReference type="SUPFAM" id="SSF53955">
    <property type="entry name" value="Lysozyme-like"/>
    <property type="match status" value="1"/>
</dbReference>
<dbReference type="OrthoDB" id="9815002at2"/>
<evidence type="ECO:0000256" key="1">
    <source>
        <dbReference type="ARBA" id="ARBA00007734"/>
    </source>
</evidence>
<dbReference type="PANTHER" id="PTHR37423">
    <property type="entry name" value="SOLUBLE LYTIC MUREIN TRANSGLYCOSYLASE-RELATED"/>
    <property type="match status" value="1"/>
</dbReference>
<keyword evidence="4" id="KW-1185">Reference proteome</keyword>
<reference evidence="3 4" key="1">
    <citation type="submission" date="2015-09" db="EMBL/GenBank/DDBJ databases">
        <title>Genome of Desulfovibrio dechloracetivorans BerOc1, a mercury methylating strain isolated from highly hydrocarbons and metals contaminated coastal sediments.</title>
        <authorList>
            <person name="Goni Urriza M."/>
            <person name="Gassie C."/>
            <person name="Bouchez O."/>
            <person name="Klopp C."/>
            <person name="Ranchou-Peyruse A."/>
            <person name="Remy G."/>
        </authorList>
    </citation>
    <scope>NUCLEOTIDE SEQUENCE [LARGE SCALE GENOMIC DNA]</scope>
    <source>
        <strain evidence="3 4">BerOc1</strain>
    </source>
</reference>
<dbReference type="Proteomes" id="UP000181901">
    <property type="component" value="Unassembled WGS sequence"/>
</dbReference>
<dbReference type="RefSeq" id="WP_071545082.1">
    <property type="nucleotide sequence ID" value="NZ_LKAQ01000004.1"/>
</dbReference>
<dbReference type="InterPro" id="IPR023346">
    <property type="entry name" value="Lysozyme-like_dom_sf"/>
</dbReference>
<dbReference type="CDD" id="cd16894">
    <property type="entry name" value="MltD-like"/>
    <property type="match status" value="1"/>
</dbReference>
<dbReference type="EC" id="4.2.2.-" evidence="3"/>
<dbReference type="Pfam" id="PF01464">
    <property type="entry name" value="SLT"/>
    <property type="match status" value="1"/>
</dbReference>
<dbReference type="GO" id="GO:0016020">
    <property type="term" value="C:membrane"/>
    <property type="evidence" value="ECO:0007669"/>
    <property type="project" value="InterPro"/>
</dbReference>
<keyword evidence="3" id="KW-0456">Lyase</keyword>
<evidence type="ECO:0000313" key="4">
    <source>
        <dbReference type="Proteomes" id="UP000181901"/>
    </source>
</evidence>
<dbReference type="InterPro" id="IPR018392">
    <property type="entry name" value="LysM"/>
</dbReference>
<dbReference type="CDD" id="cd00118">
    <property type="entry name" value="LysM"/>
    <property type="match status" value="1"/>
</dbReference>
<name>A0A1J5N1S2_9BACT</name>
<dbReference type="InterPro" id="IPR008258">
    <property type="entry name" value="Transglycosylase_SLT_dom_1"/>
</dbReference>
<comment type="caution">
    <text evidence="3">The sequence shown here is derived from an EMBL/GenBank/DDBJ whole genome shotgun (WGS) entry which is preliminary data.</text>
</comment>
<dbReference type="SUPFAM" id="SSF54106">
    <property type="entry name" value="LysM domain"/>
    <property type="match status" value="1"/>
</dbReference>